<protein>
    <submittedName>
        <fullName evidence="2">HD family phosphohydrolase</fullName>
    </submittedName>
</protein>
<dbReference type="Gene3D" id="1.10.3210.10">
    <property type="entry name" value="Hypothetical protein af1432"/>
    <property type="match status" value="1"/>
</dbReference>
<keyword evidence="2" id="KW-0378">Hydrolase</keyword>
<name>A0A1J0GKG2_9CLOT</name>
<dbReference type="KEGG" id="ceu:A7L45_18325"/>
<dbReference type="GO" id="GO:0016787">
    <property type="term" value="F:hydrolase activity"/>
    <property type="evidence" value="ECO:0007669"/>
    <property type="project" value="UniProtKB-KW"/>
</dbReference>
<dbReference type="Proteomes" id="UP000182569">
    <property type="component" value="Chromosome"/>
</dbReference>
<dbReference type="CDD" id="cd00077">
    <property type="entry name" value="HDc"/>
    <property type="match status" value="1"/>
</dbReference>
<reference evidence="3" key="1">
    <citation type="journal article" date="2016" name="Front. Microbiol.">
        <title>Complete Genome Sequence of Clostridium estertheticum DSM 8809, a Microbe Identified in Spoiled Vacuum Packed Beef.</title>
        <authorList>
            <person name="Yu Z."/>
            <person name="Gunn L."/>
            <person name="Brennan E."/>
            <person name="Reid R."/>
            <person name="Wall P.G."/>
            <person name="Gaora O.P."/>
            <person name="Hurley D."/>
            <person name="Bolton D."/>
            <person name="Fanning S."/>
        </authorList>
    </citation>
    <scope>NUCLEOTIDE SEQUENCE [LARGE SCALE GENOMIC DNA]</scope>
    <source>
        <strain evidence="3">DSM 8809</strain>
    </source>
</reference>
<dbReference type="InterPro" id="IPR003607">
    <property type="entry name" value="HD/PDEase_dom"/>
</dbReference>
<gene>
    <name evidence="2" type="ORF">A7L45_18325</name>
</gene>
<proteinExistence type="predicted"/>
<dbReference type="STRING" id="1552.A7L45_18325"/>
<dbReference type="SUPFAM" id="SSF109604">
    <property type="entry name" value="HD-domain/PDEase-like"/>
    <property type="match status" value="1"/>
</dbReference>
<keyword evidence="3" id="KW-1185">Reference proteome</keyword>
<dbReference type="RefSeq" id="WP_071614175.1">
    <property type="nucleotide sequence ID" value="NZ_CP015756.1"/>
</dbReference>
<evidence type="ECO:0000259" key="1">
    <source>
        <dbReference type="PROSITE" id="PS51832"/>
    </source>
</evidence>
<dbReference type="PANTHER" id="PTHR43155:SF2">
    <property type="entry name" value="CYCLIC DI-GMP PHOSPHODIESTERASE PA4108"/>
    <property type="match status" value="1"/>
</dbReference>
<sequence>MRLEFINRVKVNEILGKNIVTNDGSILLRSGVKLNKKYIVKLKKLGVFYVYVEDSRLDDVSIEDERLGSLKELTMKNMSTIMKNVTEGDTKGTKNSLSVVEDLVNYIIEMGDVNKSLYDIQTFDNYTYLHSIDTGIMAIFLGITMNLTQDELKELSIGAILHDIGKTKIDKNIITKPGKLTREEFEEIKNHPIYGKEILEQNFSMTNRVLKAVEHHHERVDGNGYPYGLTKNQISKYAKIIGICDVYDSVSNDRCYRKKFNPSDAYELILAGAGNAFDEEVVKDFKKTFSVFPLGVCLKLSNGVEGYVIKQNKNFPDRPILRVLYESETRLPIKFYEIDLLKHHNVIVESIM</sequence>
<dbReference type="SMART" id="SM00471">
    <property type="entry name" value="HDc"/>
    <property type="match status" value="1"/>
</dbReference>
<feature type="domain" description="HD-GYP" evidence="1">
    <location>
        <begin position="105"/>
        <end position="301"/>
    </location>
</feature>
<dbReference type="OrthoDB" id="9804747at2"/>
<evidence type="ECO:0000313" key="3">
    <source>
        <dbReference type="Proteomes" id="UP000182569"/>
    </source>
</evidence>
<dbReference type="PROSITE" id="PS51832">
    <property type="entry name" value="HD_GYP"/>
    <property type="match status" value="1"/>
</dbReference>
<dbReference type="PANTHER" id="PTHR43155">
    <property type="entry name" value="CYCLIC DI-GMP PHOSPHODIESTERASE PA4108-RELATED"/>
    <property type="match status" value="1"/>
</dbReference>
<dbReference type="AlphaFoldDB" id="A0A1J0GKG2"/>
<organism evidence="2 3">
    <name type="scientific">Clostridium estertheticum subsp. estertheticum</name>
    <dbReference type="NCBI Taxonomy" id="1552"/>
    <lineage>
        <taxon>Bacteria</taxon>
        <taxon>Bacillati</taxon>
        <taxon>Bacillota</taxon>
        <taxon>Clostridia</taxon>
        <taxon>Eubacteriales</taxon>
        <taxon>Clostridiaceae</taxon>
        <taxon>Clostridium</taxon>
    </lineage>
</organism>
<dbReference type="InterPro" id="IPR037522">
    <property type="entry name" value="HD_GYP_dom"/>
</dbReference>
<dbReference type="EMBL" id="CP015756">
    <property type="protein sequence ID" value="APC41882.1"/>
    <property type="molecule type" value="Genomic_DNA"/>
</dbReference>
<dbReference type="Pfam" id="PF13487">
    <property type="entry name" value="HD_5"/>
    <property type="match status" value="1"/>
</dbReference>
<accession>A0A1J0GKG2</accession>
<evidence type="ECO:0000313" key="2">
    <source>
        <dbReference type="EMBL" id="APC41882.1"/>
    </source>
</evidence>